<protein>
    <submittedName>
        <fullName evidence="1">Uncharacterized protein</fullName>
    </submittedName>
</protein>
<name>A0A1I2IM79_9BACT</name>
<evidence type="ECO:0000313" key="1">
    <source>
        <dbReference type="EMBL" id="SFF42743.1"/>
    </source>
</evidence>
<sequence length="298" mass="32565">MVRTAVGLAARSRPPSRALLAAQRQHLAAGLGPLAAVLSDDVDDLAFERRTLAGGVLVRAVPAALVADPRWRGVRWLHARDGGSPQGLLRDGRLDQLVSLRNLPIDAVAELAAWPVAARLRALSAFADGAHRKHLTPALLEPFGALERFALHDLGDDDDDDGEAGAERVHGWLARSKLARQRLRRIGVRPGHQIAMALAERPRFPALEAVRFDSLELVYAGRGAQLFFFATSAWLEGKIAAMKIPTGAITTVEIDARVVDRHKDGRAAMKALAARLGARLTIHAKPRFRTHLERWDWD</sequence>
<proteinExistence type="predicted"/>
<keyword evidence="2" id="KW-1185">Reference proteome</keyword>
<accession>A0A1I2IM79</accession>
<dbReference type="Proteomes" id="UP000199400">
    <property type="component" value="Unassembled WGS sequence"/>
</dbReference>
<evidence type="ECO:0000313" key="2">
    <source>
        <dbReference type="Proteomes" id="UP000199400"/>
    </source>
</evidence>
<reference evidence="2" key="1">
    <citation type="submission" date="2016-10" db="EMBL/GenBank/DDBJ databases">
        <authorList>
            <person name="Varghese N."/>
            <person name="Submissions S."/>
        </authorList>
    </citation>
    <scope>NUCLEOTIDE SEQUENCE [LARGE SCALE GENOMIC DNA]</scope>
    <source>
        <strain evidence="2">ATCC 25963</strain>
    </source>
</reference>
<gene>
    <name evidence="1" type="ORF">SAMN02745121_08798</name>
</gene>
<organism evidence="1 2">
    <name type="scientific">Nannocystis exedens</name>
    <dbReference type="NCBI Taxonomy" id="54"/>
    <lineage>
        <taxon>Bacteria</taxon>
        <taxon>Pseudomonadati</taxon>
        <taxon>Myxococcota</taxon>
        <taxon>Polyangia</taxon>
        <taxon>Nannocystales</taxon>
        <taxon>Nannocystaceae</taxon>
        <taxon>Nannocystis</taxon>
    </lineage>
</organism>
<dbReference type="AlphaFoldDB" id="A0A1I2IM79"/>
<dbReference type="EMBL" id="FOMX01000070">
    <property type="protein sequence ID" value="SFF42743.1"/>
    <property type="molecule type" value="Genomic_DNA"/>
</dbReference>